<organism evidence="2 3">
    <name type="scientific">Ficus carica</name>
    <name type="common">Common fig</name>
    <dbReference type="NCBI Taxonomy" id="3494"/>
    <lineage>
        <taxon>Eukaryota</taxon>
        <taxon>Viridiplantae</taxon>
        <taxon>Streptophyta</taxon>
        <taxon>Embryophyta</taxon>
        <taxon>Tracheophyta</taxon>
        <taxon>Spermatophyta</taxon>
        <taxon>Magnoliopsida</taxon>
        <taxon>eudicotyledons</taxon>
        <taxon>Gunneridae</taxon>
        <taxon>Pentapetalae</taxon>
        <taxon>rosids</taxon>
        <taxon>fabids</taxon>
        <taxon>Rosales</taxon>
        <taxon>Moraceae</taxon>
        <taxon>Ficeae</taxon>
        <taxon>Ficus</taxon>
    </lineage>
</organism>
<feature type="compositionally biased region" description="Polar residues" evidence="1">
    <location>
        <begin position="14"/>
        <end position="35"/>
    </location>
</feature>
<evidence type="ECO:0000313" key="3">
    <source>
        <dbReference type="Proteomes" id="UP001187192"/>
    </source>
</evidence>
<evidence type="ECO:0000313" key="2">
    <source>
        <dbReference type="EMBL" id="GMN53161.1"/>
    </source>
</evidence>
<comment type="caution">
    <text evidence="2">The sequence shown here is derived from an EMBL/GenBank/DDBJ whole genome shotgun (WGS) entry which is preliminary data.</text>
</comment>
<protein>
    <submittedName>
        <fullName evidence="2">Uncharacterized protein</fullName>
    </submittedName>
</protein>
<proteinExistence type="predicted"/>
<reference evidence="2" key="1">
    <citation type="submission" date="2023-07" db="EMBL/GenBank/DDBJ databases">
        <title>draft genome sequence of fig (Ficus carica).</title>
        <authorList>
            <person name="Takahashi T."/>
            <person name="Nishimura K."/>
        </authorList>
    </citation>
    <scope>NUCLEOTIDE SEQUENCE</scope>
</reference>
<feature type="compositionally biased region" description="Acidic residues" evidence="1">
    <location>
        <begin position="1"/>
        <end position="10"/>
    </location>
</feature>
<dbReference type="Proteomes" id="UP001187192">
    <property type="component" value="Unassembled WGS sequence"/>
</dbReference>
<dbReference type="EMBL" id="BTGU01000045">
    <property type="protein sequence ID" value="GMN53161.1"/>
    <property type="molecule type" value="Genomic_DNA"/>
</dbReference>
<name>A0AA88AVN3_FICCA</name>
<evidence type="ECO:0000256" key="1">
    <source>
        <dbReference type="SAM" id="MobiDB-lite"/>
    </source>
</evidence>
<accession>A0AA88AVN3</accession>
<gene>
    <name evidence="2" type="ORF">TIFTF001_022307</name>
</gene>
<feature type="region of interest" description="Disordered" evidence="1">
    <location>
        <begin position="1"/>
        <end position="51"/>
    </location>
</feature>
<keyword evidence="3" id="KW-1185">Reference proteome</keyword>
<sequence length="222" mass="24948">MVDLTTEGDDASERTANQASTSGREGSQSSGSTAPSGEPIQARQRGRDRTLRINDQQVYRRADMEMVDLAGGRPVYTVDYFTSAVTSLFLATLREEFRIPPDVELLVPGEGDLPSQPPPGYVALSAEYFRAGLRLPLHPYLRRALTRLNVAPMQLNTNAYHILTSCFILWTKNFIAKRSFRAFQNLYRMKSAPSSSGSYYFQGYKRTFITGCLDSDKQFKHL</sequence>
<dbReference type="AlphaFoldDB" id="A0AA88AVN3"/>